<evidence type="ECO:0000256" key="1">
    <source>
        <dbReference type="ARBA" id="ARBA00022737"/>
    </source>
</evidence>
<dbReference type="InterPro" id="IPR046960">
    <property type="entry name" value="PPR_At4g14850-like_plant"/>
</dbReference>
<feature type="repeat" description="PPR" evidence="2">
    <location>
        <begin position="5"/>
        <end position="39"/>
    </location>
</feature>
<dbReference type="GO" id="GO:0003723">
    <property type="term" value="F:RNA binding"/>
    <property type="evidence" value="ECO:0007669"/>
    <property type="project" value="InterPro"/>
</dbReference>
<dbReference type="OMA" id="ECKSDIC"/>
<dbReference type="Pfam" id="PF01535">
    <property type="entry name" value="PPR"/>
    <property type="match status" value="1"/>
</dbReference>
<dbReference type="OrthoDB" id="1937829at2759"/>
<reference evidence="3 4" key="1">
    <citation type="submission" date="2020-04" db="EMBL/GenBank/DDBJ databases">
        <title>Plant Genome Project.</title>
        <authorList>
            <person name="Zhang R.-G."/>
        </authorList>
    </citation>
    <scope>NUCLEOTIDE SEQUENCE [LARGE SCALE GENOMIC DNA]</scope>
    <source>
        <strain evidence="3">YNK0</strain>
        <tissue evidence="3">Leaf</tissue>
    </source>
</reference>
<dbReference type="Proteomes" id="UP000655225">
    <property type="component" value="Unassembled WGS sequence"/>
</dbReference>
<dbReference type="InterPro" id="IPR002885">
    <property type="entry name" value="PPR_rpt"/>
</dbReference>
<dbReference type="PROSITE" id="PS51375">
    <property type="entry name" value="PPR"/>
    <property type="match status" value="2"/>
</dbReference>
<sequence length="128" mass="14452">MSQRDILSWNVILTAYFSNGEFEKALDLLHRIRTEGVKLNFASWNAVISGCMQNGQTKQALEFLTQIQDFGFKPNHITITNIFPVCTNLKSLRGGKEIHRYIIQHQMMGDITTTSALVSHIAGVLEDL</sequence>
<dbReference type="PANTHER" id="PTHR47926">
    <property type="entry name" value="PENTATRICOPEPTIDE REPEAT-CONTAINING PROTEIN"/>
    <property type="match status" value="1"/>
</dbReference>
<dbReference type="NCBIfam" id="TIGR00756">
    <property type="entry name" value="PPR"/>
    <property type="match status" value="2"/>
</dbReference>
<comment type="caution">
    <text evidence="3">The sequence shown here is derived from an EMBL/GenBank/DDBJ whole genome shotgun (WGS) entry which is preliminary data.</text>
</comment>
<dbReference type="Gene3D" id="1.25.40.10">
    <property type="entry name" value="Tetratricopeptide repeat domain"/>
    <property type="match status" value="1"/>
</dbReference>
<dbReference type="Pfam" id="PF13041">
    <property type="entry name" value="PPR_2"/>
    <property type="match status" value="1"/>
</dbReference>
<dbReference type="InterPro" id="IPR011990">
    <property type="entry name" value="TPR-like_helical_dom_sf"/>
</dbReference>
<organism evidence="3 4">
    <name type="scientific">Tetracentron sinense</name>
    <name type="common">Spur-leaf</name>
    <dbReference type="NCBI Taxonomy" id="13715"/>
    <lineage>
        <taxon>Eukaryota</taxon>
        <taxon>Viridiplantae</taxon>
        <taxon>Streptophyta</taxon>
        <taxon>Embryophyta</taxon>
        <taxon>Tracheophyta</taxon>
        <taxon>Spermatophyta</taxon>
        <taxon>Magnoliopsida</taxon>
        <taxon>Trochodendrales</taxon>
        <taxon>Trochodendraceae</taxon>
        <taxon>Tetracentron</taxon>
    </lineage>
</organism>
<gene>
    <name evidence="3" type="ORF">HHK36_006419</name>
</gene>
<dbReference type="GO" id="GO:0009451">
    <property type="term" value="P:RNA modification"/>
    <property type="evidence" value="ECO:0007669"/>
    <property type="project" value="InterPro"/>
</dbReference>
<evidence type="ECO:0008006" key="5">
    <source>
        <dbReference type="Google" id="ProtNLM"/>
    </source>
</evidence>
<dbReference type="EMBL" id="JABCRI010000004">
    <property type="protein sequence ID" value="KAF8407292.1"/>
    <property type="molecule type" value="Genomic_DNA"/>
</dbReference>
<name>A0A834ZIZ3_TETSI</name>
<dbReference type="AlphaFoldDB" id="A0A834ZIZ3"/>
<keyword evidence="4" id="KW-1185">Reference proteome</keyword>
<proteinExistence type="predicted"/>
<feature type="repeat" description="PPR" evidence="2">
    <location>
        <begin position="40"/>
        <end position="74"/>
    </location>
</feature>
<keyword evidence="1" id="KW-0677">Repeat</keyword>
<evidence type="ECO:0000256" key="2">
    <source>
        <dbReference type="PROSITE-ProRule" id="PRU00708"/>
    </source>
</evidence>
<protein>
    <recommendedName>
        <fullName evidence="5">Pentatricopeptide repeat-containing protein</fullName>
    </recommendedName>
</protein>
<evidence type="ECO:0000313" key="3">
    <source>
        <dbReference type="EMBL" id="KAF8407292.1"/>
    </source>
</evidence>
<dbReference type="PANTHER" id="PTHR47926:SF426">
    <property type="entry name" value="TETRATRICOPEPTIDE-LIKE HELICAL DOMAIN SUPERFAMILY, DYW DOMAIN-CONTAINING PROTEIN"/>
    <property type="match status" value="1"/>
</dbReference>
<evidence type="ECO:0000313" key="4">
    <source>
        <dbReference type="Proteomes" id="UP000655225"/>
    </source>
</evidence>
<accession>A0A834ZIZ3</accession>